<keyword evidence="7" id="KW-1185">Reference proteome</keyword>
<evidence type="ECO:0000256" key="4">
    <source>
        <dbReference type="ARBA" id="ARBA00023163"/>
    </source>
</evidence>
<dbReference type="SMART" id="SM00382">
    <property type="entry name" value="AAA"/>
    <property type="match status" value="1"/>
</dbReference>
<dbReference type="GO" id="GO:0043565">
    <property type="term" value="F:sequence-specific DNA binding"/>
    <property type="evidence" value="ECO:0007669"/>
    <property type="project" value="InterPro"/>
</dbReference>
<dbReference type="GO" id="GO:0006355">
    <property type="term" value="P:regulation of DNA-templated transcription"/>
    <property type="evidence" value="ECO:0007669"/>
    <property type="project" value="InterPro"/>
</dbReference>
<evidence type="ECO:0000256" key="1">
    <source>
        <dbReference type="ARBA" id="ARBA00022741"/>
    </source>
</evidence>
<dbReference type="PROSITE" id="PS00676">
    <property type="entry name" value="SIGMA54_INTERACT_2"/>
    <property type="match status" value="1"/>
</dbReference>
<proteinExistence type="predicted"/>
<dbReference type="OrthoDB" id="9782110at2"/>
<evidence type="ECO:0000259" key="5">
    <source>
        <dbReference type="PROSITE" id="PS50045"/>
    </source>
</evidence>
<dbReference type="PROSITE" id="PS00675">
    <property type="entry name" value="SIGMA54_INTERACT_1"/>
    <property type="match status" value="1"/>
</dbReference>
<dbReference type="InterPro" id="IPR003593">
    <property type="entry name" value="AAA+_ATPase"/>
</dbReference>
<dbReference type="SUPFAM" id="SSF52540">
    <property type="entry name" value="P-loop containing nucleoside triphosphate hydrolases"/>
    <property type="match status" value="1"/>
</dbReference>
<dbReference type="InterPro" id="IPR002197">
    <property type="entry name" value="HTH_Fis"/>
</dbReference>
<dbReference type="InterPro" id="IPR025662">
    <property type="entry name" value="Sigma_54_int_dom_ATP-bd_1"/>
</dbReference>
<dbReference type="FunFam" id="3.40.50.300:FF:000006">
    <property type="entry name" value="DNA-binding transcriptional regulator NtrC"/>
    <property type="match status" value="1"/>
</dbReference>
<evidence type="ECO:0000256" key="2">
    <source>
        <dbReference type="ARBA" id="ARBA00022840"/>
    </source>
</evidence>
<dbReference type="GO" id="GO:0005524">
    <property type="term" value="F:ATP binding"/>
    <property type="evidence" value="ECO:0007669"/>
    <property type="project" value="UniProtKB-KW"/>
</dbReference>
<sequence>MKENNCGSLSLLYSNSKVTFDLLQSTTKNQKMRDVLDKACALSKLPDPLLIMGETGVGKNILAQAIHNTKKRKAFFEVTCSGIAENLFESEIFGHEKGAFTGANTRREGLALAANGGTLFLDEIGEISLQLQAKLLRLIEQKKFYPVGSDQAVSSDIHIICATNKQLEELRDPKIFRSDLFYRMPLVVEVPPLRERQEDLLHLIGLFFNRYSQEIQRDFVMSEDVIQILHRYSWPGNIRELKFAIKMALYSAIKDKEIKMEHLPAWIQAPASSGQIMSLKQVEQKHIKHVLDLTRGDKTQAAKILGIGRNTLYRKLQENGIESVEDES</sequence>
<dbReference type="PANTHER" id="PTHR32071:SF119">
    <property type="entry name" value="SIGMA L-DEPENDENT TRANSCRIPTIONAL REGULATOR YPLP-RELATED"/>
    <property type="match status" value="1"/>
</dbReference>
<dbReference type="InterPro" id="IPR025943">
    <property type="entry name" value="Sigma_54_int_dom_ATP-bd_2"/>
</dbReference>
<keyword evidence="3" id="KW-0805">Transcription regulation</keyword>
<dbReference type="InterPro" id="IPR002078">
    <property type="entry name" value="Sigma_54_int"/>
</dbReference>
<dbReference type="PROSITE" id="PS50045">
    <property type="entry name" value="SIGMA54_INTERACT_4"/>
    <property type="match status" value="1"/>
</dbReference>
<dbReference type="Pfam" id="PF02954">
    <property type="entry name" value="HTH_8"/>
    <property type="match status" value="1"/>
</dbReference>
<dbReference type="InterPro" id="IPR009057">
    <property type="entry name" value="Homeodomain-like_sf"/>
</dbReference>
<name>A0A5S9F7G5_UABAM</name>
<keyword evidence="4" id="KW-0804">Transcription</keyword>
<dbReference type="Proteomes" id="UP000326354">
    <property type="component" value="Chromosome"/>
</dbReference>
<dbReference type="PANTHER" id="PTHR32071">
    <property type="entry name" value="TRANSCRIPTIONAL REGULATORY PROTEIN"/>
    <property type="match status" value="1"/>
</dbReference>
<accession>A0A5S9F7G5</accession>
<reference evidence="6 7" key="1">
    <citation type="submission" date="2019-08" db="EMBL/GenBank/DDBJ databases">
        <title>Complete genome sequence of Candidatus Uab amorphum.</title>
        <authorList>
            <person name="Shiratori T."/>
            <person name="Suzuki S."/>
            <person name="Kakizawa Y."/>
            <person name="Ishida K."/>
        </authorList>
    </citation>
    <scope>NUCLEOTIDE SEQUENCE [LARGE SCALE GENOMIC DNA]</scope>
    <source>
        <strain evidence="6 7">SRT547</strain>
    </source>
</reference>
<dbReference type="Gene3D" id="1.10.8.60">
    <property type="match status" value="1"/>
</dbReference>
<dbReference type="Gene3D" id="3.40.50.300">
    <property type="entry name" value="P-loop containing nucleotide triphosphate hydrolases"/>
    <property type="match status" value="1"/>
</dbReference>
<dbReference type="InterPro" id="IPR027417">
    <property type="entry name" value="P-loop_NTPase"/>
</dbReference>
<dbReference type="SUPFAM" id="SSF46689">
    <property type="entry name" value="Homeodomain-like"/>
    <property type="match status" value="1"/>
</dbReference>
<evidence type="ECO:0000256" key="3">
    <source>
        <dbReference type="ARBA" id="ARBA00023015"/>
    </source>
</evidence>
<dbReference type="EMBL" id="AP019860">
    <property type="protein sequence ID" value="BBM87699.1"/>
    <property type="molecule type" value="Genomic_DNA"/>
</dbReference>
<evidence type="ECO:0000313" key="6">
    <source>
        <dbReference type="EMBL" id="BBM87699.1"/>
    </source>
</evidence>
<dbReference type="Gene3D" id="1.10.10.60">
    <property type="entry name" value="Homeodomain-like"/>
    <property type="match status" value="1"/>
</dbReference>
<keyword evidence="2" id="KW-0067">ATP-binding</keyword>
<dbReference type="Pfam" id="PF25601">
    <property type="entry name" value="AAA_lid_14"/>
    <property type="match status" value="1"/>
</dbReference>
<dbReference type="InterPro" id="IPR058031">
    <property type="entry name" value="AAA_lid_NorR"/>
</dbReference>
<dbReference type="RefSeq" id="WP_151971704.1">
    <property type="nucleotide sequence ID" value="NZ_AP019860.1"/>
</dbReference>
<dbReference type="AlphaFoldDB" id="A0A5S9F7G5"/>
<dbReference type="Pfam" id="PF00158">
    <property type="entry name" value="Sigma54_activat"/>
    <property type="match status" value="1"/>
</dbReference>
<organism evidence="6 7">
    <name type="scientific">Uabimicrobium amorphum</name>
    <dbReference type="NCBI Taxonomy" id="2596890"/>
    <lineage>
        <taxon>Bacteria</taxon>
        <taxon>Pseudomonadati</taxon>
        <taxon>Planctomycetota</taxon>
        <taxon>Candidatus Uabimicrobiia</taxon>
        <taxon>Candidatus Uabimicrobiales</taxon>
        <taxon>Candidatus Uabimicrobiaceae</taxon>
        <taxon>Candidatus Uabimicrobium</taxon>
    </lineage>
</organism>
<dbReference type="PRINTS" id="PR01590">
    <property type="entry name" value="HTHFIS"/>
</dbReference>
<feature type="domain" description="Sigma-54 factor interaction" evidence="5">
    <location>
        <begin position="25"/>
        <end position="250"/>
    </location>
</feature>
<protein>
    <submittedName>
        <fullName evidence="6">Sigma-54-dependent Fis family transcriptional regulator</fullName>
    </submittedName>
</protein>
<dbReference type="CDD" id="cd00009">
    <property type="entry name" value="AAA"/>
    <property type="match status" value="1"/>
</dbReference>
<evidence type="ECO:0000313" key="7">
    <source>
        <dbReference type="Proteomes" id="UP000326354"/>
    </source>
</evidence>
<gene>
    <name evidence="6" type="ORF">UABAM_06114</name>
</gene>
<keyword evidence="1" id="KW-0547">Nucleotide-binding</keyword>
<dbReference type="KEGG" id="uam:UABAM_06114"/>